<evidence type="ECO:0000313" key="4">
    <source>
        <dbReference type="Proteomes" id="UP000002668"/>
    </source>
</evidence>
<proteinExistence type="predicted"/>
<dbReference type="OrthoDB" id="5397628at2759"/>
<feature type="region of interest" description="Disordered" evidence="1">
    <location>
        <begin position="50"/>
        <end position="157"/>
    </location>
</feature>
<dbReference type="STRING" id="985895.E5A7L7"/>
<protein>
    <submittedName>
        <fullName evidence="3">Uncharacterized protein</fullName>
    </submittedName>
</protein>
<accession>E5A7L7</accession>
<dbReference type="RefSeq" id="XP_003843091.1">
    <property type="nucleotide sequence ID" value="XM_003843043.1"/>
</dbReference>
<feature type="compositionally biased region" description="Polar residues" evidence="1">
    <location>
        <begin position="50"/>
        <end position="64"/>
    </location>
</feature>
<dbReference type="VEuPathDB" id="FungiDB:LEMA_P088510.1"/>
<feature type="signal peptide" evidence="2">
    <location>
        <begin position="1"/>
        <end position="21"/>
    </location>
</feature>
<keyword evidence="4" id="KW-1185">Reference proteome</keyword>
<feature type="compositionally biased region" description="Pro residues" evidence="1">
    <location>
        <begin position="125"/>
        <end position="136"/>
    </location>
</feature>
<evidence type="ECO:0000256" key="2">
    <source>
        <dbReference type="SAM" id="SignalP"/>
    </source>
</evidence>
<dbReference type="OMA" id="RAYHEFH"/>
<dbReference type="HOGENOM" id="CLU_801643_0_0_1"/>
<reference evidence="4" key="1">
    <citation type="journal article" date="2011" name="Nat. Commun.">
        <title>Effector diversification within compartments of the Leptosphaeria maculans genome affected by Repeat-Induced Point mutations.</title>
        <authorList>
            <person name="Rouxel T."/>
            <person name="Grandaubert J."/>
            <person name="Hane J.K."/>
            <person name="Hoede C."/>
            <person name="van de Wouw A.P."/>
            <person name="Couloux A."/>
            <person name="Dominguez V."/>
            <person name="Anthouard V."/>
            <person name="Bally P."/>
            <person name="Bourras S."/>
            <person name="Cozijnsen A.J."/>
            <person name="Ciuffetti L.M."/>
            <person name="Degrave A."/>
            <person name="Dilmaghani A."/>
            <person name="Duret L."/>
            <person name="Fudal I."/>
            <person name="Goodwin S.B."/>
            <person name="Gout L."/>
            <person name="Glaser N."/>
            <person name="Linglin J."/>
            <person name="Kema G.H.J."/>
            <person name="Lapalu N."/>
            <person name="Lawrence C.B."/>
            <person name="May K."/>
            <person name="Meyer M."/>
            <person name="Ollivier B."/>
            <person name="Poulain J."/>
            <person name="Schoch C.L."/>
            <person name="Simon A."/>
            <person name="Spatafora J.W."/>
            <person name="Stachowiak A."/>
            <person name="Turgeon B.G."/>
            <person name="Tyler B.M."/>
            <person name="Vincent D."/>
            <person name="Weissenbach J."/>
            <person name="Amselem J."/>
            <person name="Quesneville H."/>
            <person name="Oliver R.P."/>
            <person name="Wincker P."/>
            <person name="Balesdent M.-H."/>
            <person name="Howlett B.J."/>
        </authorList>
    </citation>
    <scope>NUCLEOTIDE SEQUENCE [LARGE SCALE GENOMIC DNA]</scope>
    <source>
        <strain evidence="4">JN3 / isolate v23.1.3 / race Av1-4-5-6-7-8</strain>
    </source>
</reference>
<gene>
    <name evidence="3" type="ORF">LEMA_P088510.1</name>
</gene>
<evidence type="ECO:0000256" key="1">
    <source>
        <dbReference type="SAM" id="MobiDB-lite"/>
    </source>
</evidence>
<dbReference type="EMBL" id="FP929136">
    <property type="protein sequence ID" value="CBX99612.1"/>
    <property type="molecule type" value="Genomic_DNA"/>
</dbReference>
<name>E5A7L7_LEPMJ</name>
<feature type="compositionally biased region" description="Basic and acidic residues" evidence="1">
    <location>
        <begin position="86"/>
        <end position="100"/>
    </location>
</feature>
<dbReference type="AlphaFoldDB" id="E5A7L7"/>
<feature type="region of interest" description="Disordered" evidence="1">
    <location>
        <begin position="169"/>
        <end position="189"/>
    </location>
</feature>
<dbReference type="InParanoid" id="E5A7L7"/>
<dbReference type="GeneID" id="13289081"/>
<keyword evidence="2" id="KW-0732">Signal</keyword>
<dbReference type="Proteomes" id="UP000002668">
    <property type="component" value="Genome"/>
</dbReference>
<dbReference type="eggNOG" id="ENOG502S8J5">
    <property type="taxonomic scope" value="Eukaryota"/>
</dbReference>
<organism evidence="3 4">
    <name type="scientific">Leptosphaeria maculans (strain JN3 / isolate v23.1.3 / race Av1-4-5-6-7-8)</name>
    <name type="common">Blackleg fungus</name>
    <name type="synonym">Phoma lingam</name>
    <dbReference type="NCBI Taxonomy" id="985895"/>
    <lineage>
        <taxon>Eukaryota</taxon>
        <taxon>Fungi</taxon>
        <taxon>Dikarya</taxon>
        <taxon>Ascomycota</taxon>
        <taxon>Pezizomycotina</taxon>
        <taxon>Dothideomycetes</taxon>
        <taxon>Pleosporomycetidae</taxon>
        <taxon>Pleosporales</taxon>
        <taxon>Pleosporineae</taxon>
        <taxon>Leptosphaeriaceae</taxon>
        <taxon>Plenodomus</taxon>
        <taxon>Plenodomus lingam/Leptosphaeria maculans species complex</taxon>
    </lineage>
</organism>
<evidence type="ECO:0000313" key="3">
    <source>
        <dbReference type="EMBL" id="CBX99612.1"/>
    </source>
</evidence>
<sequence length="332" mass="37509">MGALFSLPIMLLNSLLPFTKPGTPLTQDLIHTAILCGTLYFAPQIAERYNAQQRRSQPTDTPAHSTERTQVENDTTAPEGAPLDEGLARRHADHDHDHDNNAAPTPPNQPNHQPNIEDDDHAPGPANPNPNHPRPTPANRTIGAKKAKSLARKDQRRAYHEFHRQEAELRRLQESEGAEEREASLQAERTRRVAIEEAIREKEREERERLKREREIEAAEEVERRERVVKFVGEEVRRRGGVDLVDVAYTEGKDRLWAERLVRASGLMAALQREGDGHVMITARGWLVRIDVELMEQVYKDAEVLGNGKEGKVSFEQFGGVLERAVLARAKA</sequence>
<feature type="chain" id="PRO_5003195144" evidence="2">
    <location>
        <begin position="22"/>
        <end position="332"/>
    </location>
</feature>